<sequence length="161" mass="18305">MGRLVALLLIVVTQCVAKRNATDVPQFCEEYVNCLNRANKKSAECLEENATAIVQSPKKRCEGATELHFQLQALYDERNVEVEACVREKTDAAAVLSSRKVEKCKTALKKSKRSVNSDWDRRQKRRDKKDRKDKPKSCAKEAKKMRLQCAKIAKCCSVVKE</sequence>
<reference evidence="3 4" key="1">
    <citation type="submission" date="2018-11" db="EMBL/GenBank/DDBJ databases">
        <authorList>
            <consortium name="Pathogen Informatics"/>
        </authorList>
    </citation>
    <scope>NUCLEOTIDE SEQUENCE [LARGE SCALE GENOMIC DNA]</scope>
</reference>
<keyword evidence="2" id="KW-0732">Signal</keyword>
<dbReference type="OrthoDB" id="5846776at2759"/>
<evidence type="ECO:0000313" key="4">
    <source>
        <dbReference type="Proteomes" id="UP000050761"/>
    </source>
</evidence>
<feature type="signal peptide" evidence="2">
    <location>
        <begin position="1"/>
        <end position="17"/>
    </location>
</feature>
<accession>A0A3P8ADR6</accession>
<evidence type="ECO:0000256" key="1">
    <source>
        <dbReference type="SAM" id="MobiDB-lite"/>
    </source>
</evidence>
<proteinExistence type="predicted"/>
<feature type="compositionally biased region" description="Basic and acidic residues" evidence="1">
    <location>
        <begin position="130"/>
        <end position="139"/>
    </location>
</feature>
<dbReference type="EMBL" id="UZAH01027167">
    <property type="protein sequence ID" value="VDO89243.1"/>
    <property type="molecule type" value="Genomic_DNA"/>
</dbReference>
<dbReference type="WBParaSite" id="HPBE_0001161101-mRNA-1">
    <property type="protein sequence ID" value="HPBE_0001161101-mRNA-1"/>
    <property type="gene ID" value="HPBE_0001161101"/>
</dbReference>
<reference evidence="5" key="2">
    <citation type="submission" date="2019-09" db="UniProtKB">
        <authorList>
            <consortium name="WormBaseParasite"/>
        </authorList>
    </citation>
    <scope>IDENTIFICATION</scope>
</reference>
<feature type="chain" id="PRO_5044551677" evidence="2">
    <location>
        <begin position="18"/>
        <end position="161"/>
    </location>
</feature>
<name>A0A183FU02_HELPZ</name>
<keyword evidence="4" id="KW-1185">Reference proteome</keyword>
<protein>
    <submittedName>
        <fullName evidence="5">Venom protein</fullName>
    </submittedName>
</protein>
<evidence type="ECO:0000313" key="5">
    <source>
        <dbReference type="WBParaSite" id="HPBE_0001161101-mRNA-1"/>
    </source>
</evidence>
<evidence type="ECO:0000256" key="2">
    <source>
        <dbReference type="SAM" id="SignalP"/>
    </source>
</evidence>
<dbReference type="AlphaFoldDB" id="A0A183FU02"/>
<feature type="region of interest" description="Disordered" evidence="1">
    <location>
        <begin position="107"/>
        <end position="139"/>
    </location>
</feature>
<gene>
    <name evidence="3" type="ORF">HPBE_LOCUS11612</name>
</gene>
<organism evidence="4 5">
    <name type="scientific">Heligmosomoides polygyrus</name>
    <name type="common">Parasitic roundworm</name>
    <dbReference type="NCBI Taxonomy" id="6339"/>
    <lineage>
        <taxon>Eukaryota</taxon>
        <taxon>Metazoa</taxon>
        <taxon>Ecdysozoa</taxon>
        <taxon>Nematoda</taxon>
        <taxon>Chromadorea</taxon>
        <taxon>Rhabditida</taxon>
        <taxon>Rhabditina</taxon>
        <taxon>Rhabditomorpha</taxon>
        <taxon>Strongyloidea</taxon>
        <taxon>Heligmosomidae</taxon>
        <taxon>Heligmosomoides</taxon>
    </lineage>
</organism>
<dbReference type="Proteomes" id="UP000050761">
    <property type="component" value="Unassembled WGS sequence"/>
</dbReference>
<evidence type="ECO:0000313" key="3">
    <source>
        <dbReference type="EMBL" id="VDO89243.1"/>
    </source>
</evidence>
<accession>A0A183FU02</accession>